<dbReference type="GO" id="GO:0035556">
    <property type="term" value="P:intracellular signal transduction"/>
    <property type="evidence" value="ECO:0007669"/>
    <property type="project" value="InterPro"/>
</dbReference>
<feature type="compositionally biased region" description="Low complexity" evidence="1">
    <location>
        <begin position="266"/>
        <end position="279"/>
    </location>
</feature>
<dbReference type="PANTHER" id="PTHR43081:SF1">
    <property type="entry name" value="ADENYLATE CYCLASE, TERMINAL-DIFFERENTIATION SPECIFIC"/>
    <property type="match status" value="1"/>
</dbReference>
<dbReference type="EMBL" id="BNCP01000024">
    <property type="protein sequence ID" value="GIL82612.1"/>
    <property type="molecule type" value="Genomic_DNA"/>
</dbReference>
<dbReference type="AlphaFoldDB" id="A0A8J4CK75"/>
<gene>
    <name evidence="3" type="ORF">Vretifemale_11481</name>
</gene>
<feature type="compositionally biased region" description="Basic residues" evidence="1">
    <location>
        <begin position="238"/>
        <end position="248"/>
    </location>
</feature>
<dbReference type="Proteomes" id="UP000747110">
    <property type="component" value="Unassembled WGS sequence"/>
</dbReference>
<dbReference type="InterPro" id="IPR050697">
    <property type="entry name" value="Adenylyl/Guanylyl_Cyclase_3/4"/>
</dbReference>
<name>A0A8J4CK75_9CHLO</name>
<evidence type="ECO:0000259" key="2">
    <source>
        <dbReference type="PROSITE" id="PS50125"/>
    </source>
</evidence>
<accession>A0A8J4CK75</accession>
<dbReference type="OrthoDB" id="10677139at2759"/>
<evidence type="ECO:0000313" key="4">
    <source>
        <dbReference type="Proteomes" id="UP000747110"/>
    </source>
</evidence>
<dbReference type="InterPro" id="IPR029787">
    <property type="entry name" value="Nucleotide_cyclase"/>
</dbReference>
<dbReference type="SUPFAM" id="SSF55073">
    <property type="entry name" value="Nucleotide cyclase"/>
    <property type="match status" value="1"/>
</dbReference>
<evidence type="ECO:0000313" key="3">
    <source>
        <dbReference type="EMBL" id="GIL82612.1"/>
    </source>
</evidence>
<evidence type="ECO:0000256" key="1">
    <source>
        <dbReference type="SAM" id="MobiDB-lite"/>
    </source>
</evidence>
<dbReference type="GO" id="GO:0009190">
    <property type="term" value="P:cyclic nucleotide biosynthetic process"/>
    <property type="evidence" value="ECO:0007669"/>
    <property type="project" value="InterPro"/>
</dbReference>
<dbReference type="PANTHER" id="PTHR43081">
    <property type="entry name" value="ADENYLATE CYCLASE, TERMINAL-DIFFERENTIATION SPECIFIC-RELATED"/>
    <property type="match status" value="1"/>
</dbReference>
<dbReference type="PROSITE" id="PS50125">
    <property type="entry name" value="GUANYLATE_CYCLASE_2"/>
    <property type="match status" value="1"/>
</dbReference>
<reference evidence="3" key="1">
    <citation type="journal article" date="2021" name="Proc. Natl. Acad. Sci. U.S.A.">
        <title>Three genomes in the algal genus Volvox reveal the fate of a haploid sex-determining region after a transition to homothallism.</title>
        <authorList>
            <person name="Yamamoto K."/>
            <person name="Hamaji T."/>
            <person name="Kawai-Toyooka H."/>
            <person name="Matsuzaki R."/>
            <person name="Takahashi F."/>
            <person name="Nishimura Y."/>
            <person name="Kawachi M."/>
            <person name="Noguchi H."/>
            <person name="Minakuchi Y."/>
            <person name="Umen J.G."/>
            <person name="Toyoda A."/>
            <person name="Nozaki H."/>
        </authorList>
    </citation>
    <scope>NUCLEOTIDE SEQUENCE</scope>
    <source>
        <strain evidence="3">NIES-3786</strain>
    </source>
</reference>
<feature type="domain" description="Guanylate cyclase" evidence="2">
    <location>
        <begin position="322"/>
        <end position="359"/>
    </location>
</feature>
<organism evidence="3 4">
    <name type="scientific">Volvox reticuliferus</name>
    <dbReference type="NCBI Taxonomy" id="1737510"/>
    <lineage>
        <taxon>Eukaryota</taxon>
        <taxon>Viridiplantae</taxon>
        <taxon>Chlorophyta</taxon>
        <taxon>core chlorophytes</taxon>
        <taxon>Chlorophyceae</taxon>
        <taxon>CS clade</taxon>
        <taxon>Chlamydomonadales</taxon>
        <taxon>Volvocaceae</taxon>
        <taxon>Volvox</taxon>
    </lineage>
</organism>
<dbReference type="Gene3D" id="3.30.70.1230">
    <property type="entry name" value="Nucleotide cyclase"/>
    <property type="match status" value="2"/>
</dbReference>
<feature type="region of interest" description="Disordered" evidence="1">
    <location>
        <begin position="238"/>
        <end position="281"/>
    </location>
</feature>
<sequence>MHLLRHMERMSFVIKPGEDAGSFWPFLGGKSVCVCICVCARVCARARGPRMVIPDIPFPLRDVIAYPDFNSFFIGKCAPTPFPSLTSALPNNSPSFHPSLTHHLHHLHHACQSEAKAALSLFQSLSTRQLAAFGGYLVELVDDLCLAAFTDPAAAIRWGLTVLSHLLSADWSPKLLEHELCEEVVFSERRQPSELVTPPVGDDVRQQPQLATSPSIAPLPSNQCHHHHYHHNHLHQLYRQQPHHHHHLQQGPPRSLPQALASPPNGAAGSGARAGRTAGSSGGGVIAATCNSLSGAPLRHGSMRGNYRVSSGNHYTRVLYRGLRLKIGIDVGPVKAEINAVTGRVSYRGKAMNRAARIAAKAPAGQVRYRCLVYACCI</sequence>
<comment type="caution">
    <text evidence="3">The sequence shown here is derived from an EMBL/GenBank/DDBJ whole genome shotgun (WGS) entry which is preliminary data.</text>
</comment>
<dbReference type="InterPro" id="IPR001054">
    <property type="entry name" value="A/G_cyclase"/>
</dbReference>
<protein>
    <recommendedName>
        <fullName evidence="2">Guanylate cyclase domain-containing protein</fullName>
    </recommendedName>
</protein>
<keyword evidence="4" id="KW-1185">Reference proteome</keyword>
<proteinExistence type="predicted"/>